<dbReference type="InterPro" id="IPR001073">
    <property type="entry name" value="C1q_dom"/>
</dbReference>
<evidence type="ECO:0000313" key="4">
    <source>
        <dbReference type="Proteomes" id="UP000005408"/>
    </source>
</evidence>
<dbReference type="InterPro" id="IPR008983">
    <property type="entry name" value="Tumour_necrosis_fac-like_dom"/>
</dbReference>
<proteinExistence type="predicted"/>
<evidence type="ECO:0000259" key="2">
    <source>
        <dbReference type="PROSITE" id="PS50871"/>
    </source>
</evidence>
<organism evidence="3 4">
    <name type="scientific">Magallana gigas</name>
    <name type="common">Pacific oyster</name>
    <name type="synonym">Crassostrea gigas</name>
    <dbReference type="NCBI Taxonomy" id="29159"/>
    <lineage>
        <taxon>Eukaryota</taxon>
        <taxon>Metazoa</taxon>
        <taxon>Spiralia</taxon>
        <taxon>Lophotrochozoa</taxon>
        <taxon>Mollusca</taxon>
        <taxon>Bivalvia</taxon>
        <taxon>Autobranchia</taxon>
        <taxon>Pteriomorphia</taxon>
        <taxon>Ostreida</taxon>
        <taxon>Ostreoidea</taxon>
        <taxon>Ostreidae</taxon>
        <taxon>Magallana</taxon>
    </lineage>
</organism>
<dbReference type="Pfam" id="PF00386">
    <property type="entry name" value="C1q"/>
    <property type="match status" value="1"/>
</dbReference>
<name>A0A8W8JCT9_MAGGI</name>
<accession>A0A8W8JCT9</accession>
<sequence length="260" mass="28884">MIYAVSSNSNLTAHLDVDSSSRVINQSSGAVDLRSLQQQLNQESLIRLSLVNQLYTLSSDMLTVKQRMMAIAVEGRQFENKLKEMKKKIIALKNENRRMRDTQEQISVKVSNATDAGTSHASSGSQNEDSVVAFHAFTSKKLNFKTDTTVNVVYDRTSLNTHDVYNTKNGFFTAPSGGLYVFSWTSLVAEMSKFNAELLVNGERKGRANCDHELGQQGFESCSNTVPVILKTGDLVNIRTVDSLSLLGIQWSSFKGWKVQ</sequence>
<dbReference type="SUPFAM" id="SSF49842">
    <property type="entry name" value="TNF-like"/>
    <property type="match status" value="1"/>
</dbReference>
<protein>
    <recommendedName>
        <fullName evidence="2">C1q domain-containing protein</fullName>
    </recommendedName>
</protein>
<dbReference type="Gene3D" id="2.60.120.40">
    <property type="match status" value="1"/>
</dbReference>
<dbReference type="AlphaFoldDB" id="A0A8W8JCT9"/>
<dbReference type="Proteomes" id="UP000005408">
    <property type="component" value="Unassembled WGS sequence"/>
</dbReference>
<feature type="coiled-coil region" evidence="1">
    <location>
        <begin position="75"/>
        <end position="105"/>
    </location>
</feature>
<dbReference type="PROSITE" id="PS50871">
    <property type="entry name" value="C1Q"/>
    <property type="match status" value="1"/>
</dbReference>
<dbReference type="EnsemblMetazoa" id="G18578.1">
    <property type="protein sequence ID" value="G18578.1:cds"/>
    <property type="gene ID" value="G18578"/>
</dbReference>
<dbReference type="EnsemblMetazoa" id="G18578.4">
    <property type="protein sequence ID" value="G18578.4:cds"/>
    <property type="gene ID" value="G18578"/>
</dbReference>
<keyword evidence="1" id="KW-0175">Coiled coil</keyword>
<feature type="domain" description="C1q" evidence="2">
    <location>
        <begin position="127"/>
        <end position="260"/>
    </location>
</feature>
<keyword evidence="4" id="KW-1185">Reference proteome</keyword>
<evidence type="ECO:0000256" key="1">
    <source>
        <dbReference type="SAM" id="Coils"/>
    </source>
</evidence>
<reference evidence="3" key="1">
    <citation type="submission" date="2022-08" db="UniProtKB">
        <authorList>
            <consortium name="EnsemblMetazoa"/>
        </authorList>
    </citation>
    <scope>IDENTIFICATION</scope>
    <source>
        <strain evidence="3">05x7-T-G4-1.051#20</strain>
    </source>
</reference>
<evidence type="ECO:0000313" key="3">
    <source>
        <dbReference type="EnsemblMetazoa" id="G18578.4:cds"/>
    </source>
</evidence>